<reference evidence="7 8" key="1">
    <citation type="submission" date="2017-09" db="EMBL/GenBank/DDBJ databases">
        <title>Depth-based differentiation of microbial function through sediment-hosted aquifers and enrichment of novel symbionts in the deep terrestrial subsurface.</title>
        <authorList>
            <person name="Probst A.J."/>
            <person name="Ladd B."/>
            <person name="Jarett J.K."/>
            <person name="Geller-Mcgrath D.E."/>
            <person name="Sieber C.M."/>
            <person name="Emerson J.B."/>
            <person name="Anantharaman K."/>
            <person name="Thomas B.C."/>
            <person name="Malmstrom R."/>
            <person name="Stieglmeier M."/>
            <person name="Klingl A."/>
            <person name="Woyke T."/>
            <person name="Ryan C.M."/>
            <person name="Banfield J.F."/>
        </authorList>
    </citation>
    <scope>NUCLEOTIDE SEQUENCE [LARGE SCALE GENOMIC DNA]</scope>
    <source>
        <strain evidence="7">CG23_combo_of_CG06-09_8_20_14_all_48_7</strain>
    </source>
</reference>
<dbReference type="PANTHER" id="PTHR33529">
    <property type="entry name" value="SLR0882 PROTEIN-RELATED"/>
    <property type="match status" value="1"/>
</dbReference>
<evidence type="ECO:0000256" key="3">
    <source>
        <dbReference type="ARBA" id="ARBA00022692"/>
    </source>
</evidence>
<evidence type="ECO:0000256" key="6">
    <source>
        <dbReference type="SAM" id="Phobius"/>
    </source>
</evidence>
<feature type="transmembrane region" description="Helical" evidence="6">
    <location>
        <begin position="251"/>
        <end position="268"/>
    </location>
</feature>
<proteinExistence type="predicted"/>
<evidence type="ECO:0000256" key="5">
    <source>
        <dbReference type="ARBA" id="ARBA00023136"/>
    </source>
</evidence>
<keyword evidence="3 6" id="KW-0812">Transmembrane</keyword>
<dbReference type="AlphaFoldDB" id="A0A2G9YD29"/>
<gene>
    <name evidence="7" type="ORF">COX46_02340</name>
</gene>
<comment type="subcellular location">
    <subcellularLocation>
        <location evidence="1">Cell membrane</location>
        <topology evidence="1">Multi-pass membrane protein</topology>
    </subcellularLocation>
</comment>
<dbReference type="GO" id="GO:0043190">
    <property type="term" value="C:ATP-binding cassette (ABC) transporter complex"/>
    <property type="evidence" value="ECO:0007669"/>
    <property type="project" value="TreeGrafter"/>
</dbReference>
<dbReference type="GO" id="GO:0015920">
    <property type="term" value="P:lipopolysaccharide transport"/>
    <property type="evidence" value="ECO:0007669"/>
    <property type="project" value="TreeGrafter"/>
</dbReference>
<name>A0A2G9YD29_9BACT</name>
<comment type="caution">
    <text evidence="7">The sequence shown here is derived from an EMBL/GenBank/DDBJ whole genome shotgun (WGS) entry which is preliminary data.</text>
</comment>
<dbReference type="InterPro" id="IPR005495">
    <property type="entry name" value="LptG/LptF_permease"/>
</dbReference>
<evidence type="ECO:0000256" key="4">
    <source>
        <dbReference type="ARBA" id="ARBA00022989"/>
    </source>
</evidence>
<sequence length="304" mass="34294">NVLSGSLLLRYWFFLLLALLPYGFSLAALLGTSLTFSRFSQDHEFLAIKSLGIPFSQVLMPFLLLGLFLSIVNFFLVSFVQPFGLYQNRLLLFQARLGSPNNLFKPGSVITDFPGTVIFIPDKGSRETKVTIYQKDENLVRSISAGRIKVVQRHGQPYLCLEDGVIQIYQPQDSDASQRLSFKKYLFPLPQKANKIKSPEPKLQEQSSYHLSRQTMASARAEQKRRISFAITPILFVFIGIPLGIFIPRSLWSVTSACGLVFGYYFALSGLDALVRVKPYLAPTFFLPDILLLAIGVWLLKRID</sequence>
<dbReference type="EMBL" id="PCRF01000109">
    <property type="protein sequence ID" value="PIP16421.1"/>
    <property type="molecule type" value="Genomic_DNA"/>
</dbReference>
<feature type="transmembrane region" description="Helical" evidence="6">
    <location>
        <begin position="59"/>
        <end position="80"/>
    </location>
</feature>
<evidence type="ECO:0000313" key="8">
    <source>
        <dbReference type="Proteomes" id="UP000230392"/>
    </source>
</evidence>
<evidence type="ECO:0000256" key="1">
    <source>
        <dbReference type="ARBA" id="ARBA00004651"/>
    </source>
</evidence>
<accession>A0A2G9YD29</accession>
<protein>
    <recommendedName>
        <fullName evidence="9">Permease</fullName>
    </recommendedName>
</protein>
<organism evidence="7 8">
    <name type="scientific">bacterium (Candidatus Ratteibacteria) CG23_combo_of_CG06-09_8_20_14_all_48_7</name>
    <dbReference type="NCBI Taxonomy" id="2014292"/>
    <lineage>
        <taxon>Bacteria</taxon>
        <taxon>Candidatus Ratteibacteria</taxon>
    </lineage>
</organism>
<feature type="non-terminal residue" evidence="7">
    <location>
        <position position="1"/>
    </location>
</feature>
<keyword evidence="4 6" id="KW-1133">Transmembrane helix</keyword>
<feature type="transmembrane region" description="Helical" evidence="6">
    <location>
        <begin position="12"/>
        <end position="39"/>
    </location>
</feature>
<dbReference type="Pfam" id="PF03739">
    <property type="entry name" value="LptF_LptG"/>
    <property type="match status" value="1"/>
</dbReference>
<feature type="transmembrane region" description="Helical" evidence="6">
    <location>
        <begin position="280"/>
        <end position="300"/>
    </location>
</feature>
<keyword evidence="2" id="KW-1003">Cell membrane</keyword>
<dbReference type="PANTHER" id="PTHR33529:SF6">
    <property type="entry name" value="YJGP_YJGQ FAMILY PERMEASE"/>
    <property type="match status" value="1"/>
</dbReference>
<evidence type="ECO:0008006" key="9">
    <source>
        <dbReference type="Google" id="ProtNLM"/>
    </source>
</evidence>
<evidence type="ECO:0000256" key="2">
    <source>
        <dbReference type="ARBA" id="ARBA00022475"/>
    </source>
</evidence>
<keyword evidence="5 6" id="KW-0472">Membrane</keyword>
<evidence type="ECO:0000313" key="7">
    <source>
        <dbReference type="EMBL" id="PIP16421.1"/>
    </source>
</evidence>
<feature type="transmembrane region" description="Helical" evidence="6">
    <location>
        <begin position="227"/>
        <end position="245"/>
    </location>
</feature>
<dbReference type="Proteomes" id="UP000230392">
    <property type="component" value="Unassembled WGS sequence"/>
</dbReference>